<comment type="similarity">
    <text evidence="1">Belongs to the ycf54 family.</text>
</comment>
<keyword evidence="4" id="KW-1185">Reference proteome</keyword>
<dbReference type="InterPro" id="IPR038409">
    <property type="entry name" value="Ycf54-like_sf"/>
</dbReference>
<dbReference type="EMBL" id="CP151501">
    <property type="protein sequence ID" value="WZN58684.1"/>
    <property type="molecule type" value="Genomic_DNA"/>
</dbReference>
<gene>
    <name evidence="3" type="ORF">HKI87_01g02080</name>
</gene>
<organism evidence="3 4">
    <name type="scientific">Chloropicon roscoffensis</name>
    <dbReference type="NCBI Taxonomy" id="1461544"/>
    <lineage>
        <taxon>Eukaryota</taxon>
        <taxon>Viridiplantae</taxon>
        <taxon>Chlorophyta</taxon>
        <taxon>Chloropicophyceae</taxon>
        <taxon>Chloropicales</taxon>
        <taxon>Chloropicaceae</taxon>
        <taxon>Chloropicon</taxon>
    </lineage>
</organism>
<evidence type="ECO:0000313" key="4">
    <source>
        <dbReference type="Proteomes" id="UP001472866"/>
    </source>
</evidence>
<dbReference type="PANTHER" id="PTHR35319">
    <property type="match status" value="1"/>
</dbReference>
<sequence length="235" mass="26262">MNLEMATRTRTTGTARGVGVAARSVAGSRRRVAPRVTGRVGHGVRPRAAAEGKAPAASSEKGGLLEQKKSRESSAAVLNAKSEKKTYYALVANAKFLLGEEEHFAEQLREKKRYLREAEIDQDFWIVPNPKFVADNASSFQNVGKPCAALIGTDRVWMRFMKLRLDKVMWVELGSPEDLTKIMSSTGDVPEFEFPSNWSAPYMQYTQGWWRVFVPDEAKDVVDTPDKDFWTDAGQ</sequence>
<dbReference type="PANTHER" id="PTHR35319:SF2">
    <property type="entry name" value="YCF54"/>
    <property type="match status" value="1"/>
</dbReference>
<feature type="compositionally biased region" description="Low complexity" evidence="2">
    <location>
        <begin position="46"/>
        <end position="61"/>
    </location>
</feature>
<evidence type="ECO:0000256" key="2">
    <source>
        <dbReference type="SAM" id="MobiDB-lite"/>
    </source>
</evidence>
<feature type="compositionally biased region" description="Low complexity" evidence="2">
    <location>
        <begin position="1"/>
        <end position="27"/>
    </location>
</feature>
<dbReference type="Pfam" id="PF10674">
    <property type="entry name" value="Ycf54"/>
    <property type="match status" value="1"/>
</dbReference>
<name>A0AAX4NYQ0_9CHLO</name>
<reference evidence="3 4" key="1">
    <citation type="submission" date="2024-03" db="EMBL/GenBank/DDBJ databases">
        <title>Complete genome sequence of the green alga Chloropicon roscoffensis RCC1871.</title>
        <authorList>
            <person name="Lemieux C."/>
            <person name="Pombert J.-F."/>
            <person name="Otis C."/>
            <person name="Turmel M."/>
        </authorList>
    </citation>
    <scope>NUCLEOTIDE SEQUENCE [LARGE SCALE GENOMIC DNA]</scope>
    <source>
        <strain evidence="3 4">RCC1871</strain>
    </source>
</reference>
<dbReference type="Proteomes" id="UP001472866">
    <property type="component" value="Chromosome 01"/>
</dbReference>
<feature type="region of interest" description="Disordered" evidence="2">
    <location>
        <begin position="1"/>
        <end position="73"/>
    </location>
</feature>
<accession>A0AAX4NYQ0</accession>
<proteinExistence type="inferred from homology"/>
<evidence type="ECO:0000256" key="1">
    <source>
        <dbReference type="ARBA" id="ARBA00043978"/>
    </source>
</evidence>
<dbReference type="AlphaFoldDB" id="A0AAX4NYQ0"/>
<protein>
    <submittedName>
        <fullName evidence="3">DUF2488 domain-containing protein</fullName>
    </submittedName>
</protein>
<dbReference type="Gene3D" id="3.30.70.1860">
    <property type="entry name" value="Uncharacterised protein family Ycf54"/>
    <property type="match status" value="1"/>
</dbReference>
<evidence type="ECO:0000313" key="3">
    <source>
        <dbReference type="EMBL" id="WZN58684.1"/>
    </source>
</evidence>
<dbReference type="InterPro" id="IPR019616">
    <property type="entry name" value="Ycf54"/>
</dbReference>